<dbReference type="NCBIfam" id="NF033517">
    <property type="entry name" value="transpos_IS66"/>
    <property type="match status" value="1"/>
</dbReference>
<evidence type="ECO:0000313" key="4">
    <source>
        <dbReference type="Proteomes" id="UP000403266"/>
    </source>
</evidence>
<dbReference type="Proteomes" id="UP000403266">
    <property type="component" value="Unassembled WGS sequence"/>
</dbReference>
<dbReference type="InterPro" id="IPR019993">
    <property type="entry name" value="RecB_nuclease_TM0106_put"/>
</dbReference>
<proteinExistence type="predicted"/>
<dbReference type="InterPro" id="IPR004291">
    <property type="entry name" value="Transposase_IS66_central"/>
</dbReference>
<feature type="domain" description="YprB ribonuclease H-like" evidence="2">
    <location>
        <begin position="126"/>
        <end position="296"/>
    </location>
</feature>
<dbReference type="EMBL" id="VOSK01000553">
    <property type="protein sequence ID" value="MPR31139.1"/>
    <property type="molecule type" value="Genomic_DNA"/>
</dbReference>
<evidence type="ECO:0000313" key="3">
    <source>
        <dbReference type="EMBL" id="MPR31139.1"/>
    </source>
</evidence>
<feature type="domain" description="Transposase IS66 central" evidence="1">
    <location>
        <begin position="450"/>
        <end position="711"/>
    </location>
</feature>
<dbReference type="AlphaFoldDB" id="A0A5N7MXA1"/>
<dbReference type="Pfam" id="PF03050">
    <property type="entry name" value="DDE_Tnp_IS66"/>
    <property type="match status" value="1"/>
</dbReference>
<dbReference type="InterPro" id="IPR012337">
    <property type="entry name" value="RNaseH-like_sf"/>
</dbReference>
<gene>
    <name evidence="3" type="ORF">FS320_41115</name>
</gene>
<dbReference type="Pfam" id="PF13482">
    <property type="entry name" value="RNase_H_2"/>
    <property type="match status" value="1"/>
</dbReference>
<protein>
    <submittedName>
        <fullName evidence="3">IS66 family transposase</fullName>
    </submittedName>
</protein>
<organism evidence="3 4">
    <name type="scientific">Microvirga tunisiensis</name>
    <dbReference type="NCBI Taxonomy" id="2108360"/>
    <lineage>
        <taxon>Bacteria</taxon>
        <taxon>Pseudomonadati</taxon>
        <taxon>Pseudomonadota</taxon>
        <taxon>Alphaproteobacteria</taxon>
        <taxon>Hyphomicrobiales</taxon>
        <taxon>Methylobacteriaceae</taxon>
        <taxon>Microvirga</taxon>
    </lineage>
</organism>
<keyword evidence="4" id="KW-1185">Reference proteome</keyword>
<dbReference type="PANTHER" id="PTHR33678">
    <property type="entry name" value="BLL1576 PROTEIN"/>
    <property type="match status" value="1"/>
</dbReference>
<accession>A0A5N7MXA1</accession>
<reference evidence="3 4" key="1">
    <citation type="journal article" date="2019" name="Syst. Appl. Microbiol.">
        <title>Microvirga tunisiensis sp. nov., a root nodule symbiotic bacterium isolated from Lupinus micranthus and L. luteus grown in Northern Tunisia.</title>
        <authorList>
            <person name="Msaddak A."/>
            <person name="Rejili M."/>
            <person name="Duran D."/>
            <person name="Mars M."/>
            <person name="Palacios J.M."/>
            <person name="Ruiz-Argueso T."/>
            <person name="Rey L."/>
            <person name="Imperial J."/>
        </authorList>
    </citation>
    <scope>NUCLEOTIDE SEQUENCE [LARGE SCALE GENOMIC DNA]</scope>
    <source>
        <strain evidence="3 4">Lmie10</strain>
    </source>
</reference>
<dbReference type="NCBIfam" id="TIGR03491">
    <property type="entry name" value="TM0106 family RecB-like putative nuclease"/>
    <property type="match status" value="1"/>
</dbReference>
<evidence type="ECO:0000259" key="1">
    <source>
        <dbReference type="Pfam" id="PF03050"/>
    </source>
</evidence>
<dbReference type="SUPFAM" id="SSF53098">
    <property type="entry name" value="Ribonuclease H-like"/>
    <property type="match status" value="1"/>
</dbReference>
<evidence type="ECO:0000259" key="2">
    <source>
        <dbReference type="Pfam" id="PF13482"/>
    </source>
</evidence>
<sequence>MPKLVKEVCSLVNTVRAQHATGTPPPLALNKHCPECQFRCRCRQIAIEKDDLSLLTTLSEKERKKLNNKGITTVAQFSCTYRPRRRSARSRATATKHDPALKALAVQANRIHVVDTPTFSITSGTVFLDVEGVPDREFYYLAGMRYRRNDKDVHLAFWADDPSGEREMWVSLLRALEQVPDVRLVHYGSYETQFLNRLKERYCDNPEDIELVDRLIATSVNLLRLTYAHIYFPTYSNGLKEIAGYLGFHWSEANSSGLHSLIWRSEWEAACEPSIKQKLITYNAEDCAAAQMIAEAILRICSEQTTTTSDPNYTTISLMKDDRPLKFGALNYALPEFKAINEAAYWDYQRTKVYTRSNRCPWRSSKIQTKRSKTTLGIDKFIQVGVARPERCPRCNSTRLYINGHYGSTVQDLRFSRFGVKRWNIRYNFLRYQCWTCKTGYNELTRQESYGTNLKAYIIYQIIELRIPQHAVARNLNTLFEFQLSPNAVNAIKANSAKQYQKTYDLILQRIVEGKLVHADETRATVEGEVQYVWVFTNLDEVAYVYSDSREARTLKNVLQNFSGVLVSDFYAAYDSIDCIHQKCLIHLLRDINEDLVRHPFDGEMVEIAQAFAGLIRPMVETVDRFGLKTRYLRKHKRAVDRFYRMLAKRKYHTEVAVGYQKRFQKNQGSLFTFLDHDSVPWNNNNAEHAIKAFARLRKVIGGMSTPKGMREYLVLLSIYETCNYKGVSFLEFLRSGEADVDAFARRIRRGRRRKLLQNEAASDV</sequence>
<dbReference type="InterPro" id="IPR052344">
    <property type="entry name" value="Transposase-related"/>
</dbReference>
<dbReference type="PANTHER" id="PTHR33678:SF2">
    <property type="match status" value="1"/>
</dbReference>
<name>A0A5N7MXA1_9HYPH</name>
<comment type="caution">
    <text evidence="3">The sequence shown here is derived from an EMBL/GenBank/DDBJ whole genome shotgun (WGS) entry which is preliminary data.</text>
</comment>
<dbReference type="InterPro" id="IPR038720">
    <property type="entry name" value="YprB_RNase_H-like_dom"/>
</dbReference>